<name>J2ZXF8_9EURY</name>
<dbReference type="AlphaFoldDB" id="J2ZXF8"/>
<accession>J2ZXF8</accession>
<dbReference type="Proteomes" id="UP000007813">
    <property type="component" value="Unassembled WGS sequence"/>
</dbReference>
<gene>
    <name evidence="1" type="ORF">HSB1_40490</name>
</gene>
<proteinExistence type="predicted"/>
<evidence type="ECO:0000313" key="2">
    <source>
        <dbReference type="Proteomes" id="UP000007813"/>
    </source>
</evidence>
<sequence>MVGVWLGYTELRKRLFSSLSENVKTRPTDEDTVIVEDDGIVTHMLRLEVSVIRISLETCSNAGCDQ</sequence>
<reference evidence="1 2" key="1">
    <citation type="journal article" date="2012" name="J. Bacteriol.">
        <title>Draft Genome Sequence of the Extremely Halophilic Archaeon Halogranum salarium B-1T.</title>
        <authorList>
            <person name="Kim K.K."/>
            <person name="Lee K.C."/>
            <person name="Lee J.S."/>
        </authorList>
    </citation>
    <scope>NUCLEOTIDE SEQUENCE [LARGE SCALE GENOMIC DNA]</scope>
    <source>
        <strain evidence="1 2">B-1</strain>
    </source>
</reference>
<protein>
    <submittedName>
        <fullName evidence="1">Uncharacterized protein</fullName>
    </submittedName>
</protein>
<dbReference type="EMBL" id="ALJD01000012">
    <property type="protein sequence ID" value="EJN57688.1"/>
    <property type="molecule type" value="Genomic_DNA"/>
</dbReference>
<evidence type="ECO:0000313" key="1">
    <source>
        <dbReference type="EMBL" id="EJN57688.1"/>
    </source>
</evidence>
<comment type="caution">
    <text evidence="1">The sequence shown here is derived from an EMBL/GenBank/DDBJ whole genome shotgun (WGS) entry which is preliminary data.</text>
</comment>
<organism evidence="1 2">
    <name type="scientific">Halogranum salarium B-1</name>
    <dbReference type="NCBI Taxonomy" id="1210908"/>
    <lineage>
        <taxon>Archaea</taxon>
        <taxon>Methanobacteriati</taxon>
        <taxon>Methanobacteriota</taxon>
        <taxon>Stenosarchaea group</taxon>
        <taxon>Halobacteria</taxon>
        <taxon>Halobacteriales</taxon>
        <taxon>Haloferacaceae</taxon>
    </lineage>
</organism>